<name>A0ABR4WUK6_9GAMM</name>
<dbReference type="InterPro" id="IPR036420">
    <property type="entry name" value="BRCT_dom_sf"/>
</dbReference>
<sequence>MRFVYEDAQGNMTHRELLSWHDDGVYLEGHCLSANAHRTFRRDRIVDFLEGAHLLEPADVRIDDTTPQGNSSSMEILVTGFPAGKRAELEAQAEAAGMVVRKTVTQNLMFVCTGPRAGATKLSQARDQGCTILLEEEFKNMLATGELP</sequence>
<reference evidence="1 2" key="1">
    <citation type="submission" date="2014-06" db="EMBL/GenBank/DDBJ databases">
        <title>Draft genome sequence of an extremely salt tolerant bacteria Halomonas salina/CIFRI 1.</title>
        <authorList>
            <person name="Behera B.D."/>
            <person name="Meena D.K."/>
            <person name="Das P."/>
            <person name="Maharana J."/>
            <person name="Paria P."/>
            <person name="Sharma A.P."/>
            <person name="Shamsudheen K.V."/>
            <person name="Rijit J."/>
            <person name="Dixit V."/>
            <person name="Verma A."/>
            <person name="Scaria V."/>
            <person name="Sivasubbu S."/>
        </authorList>
    </citation>
    <scope>NUCLEOTIDE SEQUENCE [LARGE SCALE GENOMIC DNA]</scope>
    <source>
        <strain evidence="1 2">CIFRI 1</strain>
    </source>
</reference>
<dbReference type="EMBL" id="JOKD01000017">
    <property type="protein sequence ID" value="KGE78418.1"/>
    <property type="molecule type" value="Genomic_DNA"/>
</dbReference>
<organism evidence="1 2">
    <name type="scientific">Halomonas salina</name>
    <dbReference type="NCBI Taxonomy" id="42565"/>
    <lineage>
        <taxon>Bacteria</taxon>
        <taxon>Pseudomonadati</taxon>
        <taxon>Pseudomonadota</taxon>
        <taxon>Gammaproteobacteria</taxon>
        <taxon>Oceanospirillales</taxon>
        <taxon>Halomonadaceae</taxon>
        <taxon>Halomonas</taxon>
    </lineage>
</organism>
<accession>A0ABR4WUK6</accession>
<proteinExistence type="predicted"/>
<gene>
    <name evidence="1" type="ORF">FP66_03705</name>
</gene>
<dbReference type="SUPFAM" id="SSF52113">
    <property type="entry name" value="BRCT domain"/>
    <property type="match status" value="1"/>
</dbReference>
<protein>
    <recommendedName>
        <fullName evidence="3">BRCT domain-containing protein</fullName>
    </recommendedName>
</protein>
<keyword evidence="2" id="KW-1185">Reference proteome</keyword>
<evidence type="ECO:0008006" key="3">
    <source>
        <dbReference type="Google" id="ProtNLM"/>
    </source>
</evidence>
<dbReference type="Gene3D" id="3.40.50.10190">
    <property type="entry name" value="BRCT domain"/>
    <property type="match status" value="1"/>
</dbReference>
<evidence type="ECO:0000313" key="2">
    <source>
        <dbReference type="Proteomes" id="UP000029721"/>
    </source>
</evidence>
<comment type="caution">
    <text evidence="1">The sequence shown here is derived from an EMBL/GenBank/DDBJ whole genome shotgun (WGS) entry which is preliminary data.</text>
</comment>
<dbReference type="Proteomes" id="UP000029721">
    <property type="component" value="Unassembled WGS sequence"/>
</dbReference>
<evidence type="ECO:0000313" key="1">
    <source>
        <dbReference type="EMBL" id="KGE78418.1"/>
    </source>
</evidence>